<dbReference type="SUPFAM" id="SSF74650">
    <property type="entry name" value="Galactose mutarotase-like"/>
    <property type="match status" value="1"/>
</dbReference>
<evidence type="ECO:0000313" key="5">
    <source>
        <dbReference type="EMBL" id="GAP42050.1"/>
    </source>
</evidence>
<dbReference type="GO" id="GO:0004559">
    <property type="term" value="F:alpha-mannosidase activity"/>
    <property type="evidence" value="ECO:0007669"/>
    <property type="project" value="InterPro"/>
</dbReference>
<dbReference type="PATRIC" id="fig|1678841.3.peg.213"/>
<dbReference type="EMBL" id="DF968182">
    <property type="protein sequence ID" value="GAP42050.1"/>
    <property type="molecule type" value="Genomic_DNA"/>
</dbReference>
<gene>
    <name evidence="5" type="ORF">TBC1_11178</name>
</gene>
<dbReference type="GO" id="GO:0006013">
    <property type="term" value="P:mannose metabolic process"/>
    <property type="evidence" value="ECO:0007669"/>
    <property type="project" value="InterPro"/>
</dbReference>
<comment type="cofactor">
    <cofactor evidence="1">
        <name>Zn(2+)</name>
        <dbReference type="ChEBI" id="CHEBI:29105"/>
    </cofactor>
</comment>
<dbReference type="AlphaFoldDB" id="A0A0S7BV77"/>
<keyword evidence="2" id="KW-0862">Zinc</keyword>
<evidence type="ECO:0000256" key="1">
    <source>
        <dbReference type="ARBA" id="ARBA00001947"/>
    </source>
</evidence>
<name>A0A0S7BV77_9BACT</name>
<dbReference type="OrthoDB" id="1049785at2"/>
<dbReference type="Proteomes" id="UP000053091">
    <property type="component" value="Unassembled WGS sequence"/>
</dbReference>
<evidence type="ECO:0000259" key="4">
    <source>
        <dbReference type="Pfam" id="PF01074"/>
    </source>
</evidence>
<dbReference type="SUPFAM" id="SSF88713">
    <property type="entry name" value="Glycoside hydrolase/deacetylase"/>
    <property type="match status" value="1"/>
</dbReference>
<dbReference type="CDD" id="cd10791">
    <property type="entry name" value="GH38N_AMII_like_1"/>
    <property type="match status" value="1"/>
</dbReference>
<feature type="signal peptide" evidence="3">
    <location>
        <begin position="1"/>
        <end position="19"/>
    </location>
</feature>
<dbReference type="InterPro" id="IPR011013">
    <property type="entry name" value="Gal_mutarotase_sf_dom"/>
</dbReference>
<dbReference type="InterPro" id="IPR050843">
    <property type="entry name" value="Glycosyl_Hydrlase_38"/>
</dbReference>
<organism evidence="5">
    <name type="scientific">Lentimicrobium saccharophilum</name>
    <dbReference type="NCBI Taxonomy" id="1678841"/>
    <lineage>
        <taxon>Bacteria</taxon>
        <taxon>Pseudomonadati</taxon>
        <taxon>Bacteroidota</taxon>
        <taxon>Bacteroidia</taxon>
        <taxon>Bacteroidales</taxon>
        <taxon>Lentimicrobiaceae</taxon>
        <taxon>Lentimicrobium</taxon>
    </lineage>
</organism>
<dbReference type="InterPro" id="IPR013780">
    <property type="entry name" value="Glyco_hydro_b"/>
</dbReference>
<sequence>MKTKVLLFVFALLSAAVFGQNPLTGNTTIINGYGSEVYGPDFDYHSSIPIAESCMIIRTTDGSDSMEWLTDPVPAGVNTENISFVWLAGIGSSPGIGDFSIEVNGKPAFTIIADGSDEWTHHASDGSSLYFSKDMVDQHGDRFGFVYLTVPAKNLKAGEKLSIKATGAGLNKTTWLMTFRFKVENGILLKALPALKEKDGKQYQLGVAVILHLGKESPVRFFMDGKLIQETTLNFGYNYIKLDLPAVNKAKKVNYRVETEADTWKGVLELKPVKKWRVNFVQHSHTDIGYTRSQTDILAEHLRYIDYALDYCDNTDLYPEEAKFRWTCEASWAVDEYLKSRPAAQTERLKQRVAEGRIELTGMYFNFDELPDEQTLAASLRPVSLIKSKGMEVKTAMQNDVNGIGWNFCDYYHDLGIKYLNMGTHGHRALICFDKPTLFWWESPSGNRMLAFRAEHYMTGNTVFKIHAGDFNVFEDKLLTYLTELEAKGYAYDLISIQHSGFLVDNSPPSTHASEMIRQWNEKYTWPKLQTATATSFFEEMEQKHGHEFQVIRGAWPDWWTDGFGASAREVAASRQAQGDLIANSAGLSMALLQGAALPEKITDRIDATNSALLFYTEHTVGYHNSVREPYHKYTLEQRRIKESYAWEAARRARMLGEETMGLLQHFVEREKEPSLIVYNTLNWKRSGLLRVYIDHQILPRYTPFAITDQQGNEAKAQPVEQHSDGTYYAIWVDDVPAFGYKKYIIKVDKSAKIATVPEARKAISSLENKWYHIDLDVARGAISSITDKELNLQLVDSKAKYSFGEFIYELLNNRTQMESYKLTNFTREGLDSVWYDGYETGEVWNTLKFRGNTPAAQRDQTYVFEIRLFNTAKRIDLFYAIEKKLVTDPEGIYIALPFALDGGQLALDVPGGEMRAGIDQIPGSSNDWNTLQTYARLYNEQAQLVVSSVEVPLMQFGNINTGRFKAGALPETTHMFGWPMNNYWVTNFNADQHGGHEWLYSITSLKGNSMQDAARFGRGHRTPMPARVLPGGGNGEAQWENSLLTGLPDHVMLISAMPAADGRSILLHLRETAGKTGTIAPQYASQRELLPCVRTDVNGTPLAGNSNEIKALESAFFSVIVR</sequence>
<dbReference type="PANTHER" id="PTHR11607">
    <property type="entry name" value="ALPHA-MANNOSIDASE"/>
    <property type="match status" value="1"/>
</dbReference>
<dbReference type="Gene3D" id="2.60.40.1180">
    <property type="entry name" value="Golgi alpha-mannosidase II"/>
    <property type="match status" value="1"/>
</dbReference>
<dbReference type="STRING" id="1678841.TBC1_11178"/>
<dbReference type="Gene3D" id="3.20.110.10">
    <property type="entry name" value="Glycoside hydrolase 38, N terminal domain"/>
    <property type="match status" value="1"/>
</dbReference>
<dbReference type="RefSeq" id="WP_062037157.1">
    <property type="nucleotide sequence ID" value="NZ_DF968182.1"/>
</dbReference>
<dbReference type="Pfam" id="PF01074">
    <property type="entry name" value="Glyco_hydro_38N"/>
    <property type="match status" value="1"/>
</dbReference>
<feature type="domain" description="Glycoside hydrolase family 38 N-terminal" evidence="4">
    <location>
        <begin position="278"/>
        <end position="549"/>
    </location>
</feature>
<keyword evidence="5" id="KW-0378">Hydrolase</keyword>
<reference evidence="5" key="1">
    <citation type="journal article" date="2015" name="Genome Announc.">
        <title>Draft Genome Sequence of Bacteroidales Strain TBC1, a Novel Isolate from a Methanogenic Wastewater Treatment System.</title>
        <authorList>
            <person name="Tourlousse D.M."/>
            <person name="Matsuura N."/>
            <person name="Sun L."/>
            <person name="Toyonaga M."/>
            <person name="Kuroda K."/>
            <person name="Ohashi A."/>
            <person name="Cruz R."/>
            <person name="Yamaguchi T."/>
            <person name="Sekiguchi Y."/>
        </authorList>
    </citation>
    <scope>NUCLEOTIDE SEQUENCE [LARGE SCALE GENOMIC DNA]</scope>
    <source>
        <strain evidence="5">TBC1</strain>
    </source>
</reference>
<evidence type="ECO:0000313" key="6">
    <source>
        <dbReference type="Proteomes" id="UP000053091"/>
    </source>
</evidence>
<dbReference type="GO" id="GO:0030246">
    <property type="term" value="F:carbohydrate binding"/>
    <property type="evidence" value="ECO:0007669"/>
    <property type="project" value="InterPro"/>
</dbReference>
<dbReference type="InterPro" id="IPR011330">
    <property type="entry name" value="Glyco_hydro/deAcase_b/a-brl"/>
</dbReference>
<accession>A0A0S7BV77</accession>
<dbReference type="PANTHER" id="PTHR11607:SF3">
    <property type="entry name" value="LYSOSOMAL ALPHA-MANNOSIDASE"/>
    <property type="match status" value="1"/>
</dbReference>
<evidence type="ECO:0000256" key="2">
    <source>
        <dbReference type="ARBA" id="ARBA00022833"/>
    </source>
</evidence>
<keyword evidence="6" id="KW-1185">Reference proteome</keyword>
<dbReference type="InterPro" id="IPR000602">
    <property type="entry name" value="Glyco_hydro_38_N"/>
</dbReference>
<proteinExistence type="predicted"/>
<feature type="chain" id="PRO_5006633187" evidence="3">
    <location>
        <begin position="20"/>
        <end position="1123"/>
    </location>
</feature>
<evidence type="ECO:0000256" key="3">
    <source>
        <dbReference type="SAM" id="SignalP"/>
    </source>
</evidence>
<keyword evidence="3" id="KW-0732">Signal</keyword>
<protein>
    <submittedName>
        <fullName evidence="5">Glycosyl hydrolases family 38 N-terminal domain</fullName>
    </submittedName>
</protein>
<dbReference type="InterPro" id="IPR027291">
    <property type="entry name" value="Glyco_hydro_38_N_sf"/>
</dbReference>